<gene>
    <name evidence="2" type="ORF">F53441_4135</name>
</gene>
<reference evidence="2" key="1">
    <citation type="submission" date="2020-01" db="EMBL/GenBank/DDBJ databases">
        <title>Identification and distribution of gene clusters putatively required for synthesis of sphingolipid metabolism inhibitors in phylogenetically diverse species of the filamentous fungus Fusarium.</title>
        <authorList>
            <person name="Kim H.-S."/>
            <person name="Busman M."/>
            <person name="Brown D.W."/>
            <person name="Divon H."/>
            <person name="Uhlig S."/>
            <person name="Proctor R.H."/>
        </authorList>
    </citation>
    <scope>NUCLEOTIDE SEQUENCE</scope>
    <source>
        <strain evidence="2">NRRL 53441</strain>
    </source>
</reference>
<dbReference type="Proteomes" id="UP000605986">
    <property type="component" value="Unassembled WGS sequence"/>
</dbReference>
<dbReference type="AlphaFoldDB" id="A0A8H4P108"/>
<name>A0A8H4P108_9HYPO</name>
<accession>A0A8H4P108</accession>
<dbReference type="CDD" id="cd04301">
    <property type="entry name" value="NAT_SF"/>
    <property type="match status" value="1"/>
</dbReference>
<dbReference type="EMBL" id="JAADJG010000162">
    <property type="protein sequence ID" value="KAF4453138.1"/>
    <property type="molecule type" value="Genomic_DNA"/>
</dbReference>
<evidence type="ECO:0000313" key="3">
    <source>
        <dbReference type="Proteomes" id="UP000605986"/>
    </source>
</evidence>
<dbReference type="SUPFAM" id="SSF55729">
    <property type="entry name" value="Acyl-CoA N-acyltransferases (Nat)"/>
    <property type="match status" value="1"/>
</dbReference>
<organism evidence="2 3">
    <name type="scientific">Fusarium austroafricanum</name>
    <dbReference type="NCBI Taxonomy" id="2364996"/>
    <lineage>
        <taxon>Eukaryota</taxon>
        <taxon>Fungi</taxon>
        <taxon>Dikarya</taxon>
        <taxon>Ascomycota</taxon>
        <taxon>Pezizomycotina</taxon>
        <taxon>Sordariomycetes</taxon>
        <taxon>Hypocreomycetidae</taxon>
        <taxon>Hypocreales</taxon>
        <taxon>Nectriaceae</taxon>
        <taxon>Fusarium</taxon>
        <taxon>Fusarium concolor species complex</taxon>
    </lineage>
</organism>
<evidence type="ECO:0000313" key="2">
    <source>
        <dbReference type="EMBL" id="KAF4453138.1"/>
    </source>
</evidence>
<sequence length="596" mass="67107">MSSPKRPASALSNDEDVTSPKTTKAVRTTEPDFTDLFEVKINVPSVSKAVQNDYKPPTYAQIKMRSICNGGGASPLTEEEKRELYAKLVVPRTDHAVESNSEPANQQPNETTSPMMDTPLDEDDIEDDYATDRNFDEYEGFRWFETINGEINLKRPNSAAKQSLLGFCTSALLRRKIIRGSFYHDIEEPTQESSEMGFALFDRYGRLKPEFKKHASKPGSGIWGDEMDIGDIHLIDRMQINDSHRHRGIGKMLLEAVLDKGITKSNSWTCIAIARVAVLTSDIRPKCEGKTEEEQREIFNKQEHTSQCFLRSLGFRRIGWTEWFARAGNKKHPFHGLSSDQDFNPPPMSPSTRNDIMSTLIRDLKTLKKDESRLDATQKALGGCMPDDSAWTSADLNGNTLPHHLADSDSPECVKWVLSEFPQLADFRNSEGNTTLESFLAYLEISRTQGTLMAVTRGGSDKFSGYSEAAIETLVAMKGLADPAPEDLLRLKYGCTCEQCQFGFLSPRMHFVLLACAEIEHDKLSDDMFIYDGNAFLDISGGVFEYLPASVRDNFRRNRSIRQGFANLFGFFAECLKKNELPVPEAILHISRRTRE</sequence>
<feature type="region of interest" description="Disordered" evidence="1">
    <location>
        <begin position="93"/>
        <end position="116"/>
    </location>
</feature>
<evidence type="ECO:0000256" key="1">
    <source>
        <dbReference type="SAM" id="MobiDB-lite"/>
    </source>
</evidence>
<feature type="region of interest" description="Disordered" evidence="1">
    <location>
        <begin position="1"/>
        <end position="29"/>
    </location>
</feature>
<comment type="caution">
    <text evidence="2">The sequence shown here is derived from an EMBL/GenBank/DDBJ whole genome shotgun (WGS) entry which is preliminary data.</text>
</comment>
<feature type="compositionally biased region" description="Polar residues" evidence="1">
    <location>
        <begin position="98"/>
        <end position="115"/>
    </location>
</feature>
<protein>
    <submittedName>
        <fullName evidence="2">Putative ankyrin repeat family protein</fullName>
    </submittedName>
</protein>
<dbReference type="InterPro" id="IPR016181">
    <property type="entry name" value="Acyl_CoA_acyltransferase"/>
</dbReference>
<keyword evidence="3" id="KW-1185">Reference proteome</keyword>
<dbReference type="OrthoDB" id="508139at2759"/>
<proteinExistence type="predicted"/>